<organism evidence="2 3">
    <name type="scientific">Desulfofundulus australicus DSM 11792</name>
    <dbReference type="NCBI Taxonomy" id="1121425"/>
    <lineage>
        <taxon>Bacteria</taxon>
        <taxon>Bacillati</taxon>
        <taxon>Bacillota</taxon>
        <taxon>Clostridia</taxon>
        <taxon>Eubacteriales</taxon>
        <taxon>Peptococcaceae</taxon>
        <taxon>Desulfofundulus</taxon>
    </lineage>
</organism>
<dbReference type="EMBL" id="FQUW01000025">
    <property type="protein sequence ID" value="SHF36262.1"/>
    <property type="molecule type" value="Genomic_DNA"/>
</dbReference>
<keyword evidence="3" id="KW-1185">Reference proteome</keyword>
<proteinExistence type="predicted"/>
<gene>
    <name evidence="2" type="ORF">SAMN02745218_02055</name>
</gene>
<name>A0A1M5B252_9FIRM</name>
<sequence length="74" mass="8230">MDLAGRNISLELILDRAWLAPARCCLVNADGHETVERAFTVLRETSGYCGKNTDLTRQNKRQPKPGKSLKNQGC</sequence>
<dbReference type="AlphaFoldDB" id="A0A1M5B252"/>
<feature type="region of interest" description="Disordered" evidence="1">
    <location>
        <begin position="50"/>
        <end position="74"/>
    </location>
</feature>
<evidence type="ECO:0000313" key="3">
    <source>
        <dbReference type="Proteomes" id="UP000184196"/>
    </source>
</evidence>
<protein>
    <submittedName>
        <fullName evidence="2">Uncharacterized protein</fullName>
    </submittedName>
</protein>
<evidence type="ECO:0000256" key="1">
    <source>
        <dbReference type="SAM" id="MobiDB-lite"/>
    </source>
</evidence>
<dbReference type="Proteomes" id="UP000184196">
    <property type="component" value="Unassembled WGS sequence"/>
</dbReference>
<accession>A0A1M5B252</accession>
<evidence type="ECO:0000313" key="2">
    <source>
        <dbReference type="EMBL" id="SHF36262.1"/>
    </source>
</evidence>
<reference evidence="3" key="1">
    <citation type="submission" date="2016-11" db="EMBL/GenBank/DDBJ databases">
        <authorList>
            <person name="Varghese N."/>
            <person name="Submissions S."/>
        </authorList>
    </citation>
    <scope>NUCLEOTIDE SEQUENCE [LARGE SCALE GENOMIC DNA]</scope>
    <source>
        <strain evidence="3">DSM 11792</strain>
    </source>
</reference>